<comment type="caution">
    <text evidence="1">The sequence shown here is derived from an EMBL/GenBank/DDBJ whole genome shotgun (WGS) entry which is preliminary data.</text>
</comment>
<dbReference type="Proteomes" id="UP000283509">
    <property type="component" value="Unassembled WGS sequence"/>
</dbReference>
<evidence type="ECO:0000313" key="1">
    <source>
        <dbReference type="EMBL" id="ROT78303.1"/>
    </source>
</evidence>
<organism evidence="1 2">
    <name type="scientific">Penaeus vannamei</name>
    <name type="common">Whiteleg shrimp</name>
    <name type="synonym">Litopenaeus vannamei</name>
    <dbReference type="NCBI Taxonomy" id="6689"/>
    <lineage>
        <taxon>Eukaryota</taxon>
        <taxon>Metazoa</taxon>
        <taxon>Ecdysozoa</taxon>
        <taxon>Arthropoda</taxon>
        <taxon>Crustacea</taxon>
        <taxon>Multicrustacea</taxon>
        <taxon>Malacostraca</taxon>
        <taxon>Eumalacostraca</taxon>
        <taxon>Eucarida</taxon>
        <taxon>Decapoda</taxon>
        <taxon>Dendrobranchiata</taxon>
        <taxon>Penaeoidea</taxon>
        <taxon>Penaeidae</taxon>
        <taxon>Penaeus</taxon>
    </lineage>
</organism>
<reference evidence="1 2" key="2">
    <citation type="submission" date="2019-01" db="EMBL/GenBank/DDBJ databases">
        <title>The decoding of complex shrimp genome reveals the adaptation for benthos swimmer, frequently molting mechanism and breeding impact on genome.</title>
        <authorList>
            <person name="Sun Y."/>
            <person name="Gao Y."/>
            <person name="Yu Y."/>
        </authorList>
    </citation>
    <scope>NUCLEOTIDE SEQUENCE [LARGE SCALE GENOMIC DNA]</scope>
    <source>
        <tissue evidence="1">Muscle</tissue>
    </source>
</reference>
<gene>
    <name evidence="1" type="ORF">C7M84_002989</name>
</gene>
<proteinExistence type="predicted"/>
<evidence type="ECO:0000313" key="2">
    <source>
        <dbReference type="Proteomes" id="UP000283509"/>
    </source>
</evidence>
<name>A0A3R7QGP9_PENVA</name>
<accession>A0A3R7QGP9</accession>
<dbReference type="AlphaFoldDB" id="A0A3R7QGP9"/>
<protein>
    <submittedName>
        <fullName evidence="1">Uncharacterized protein</fullName>
    </submittedName>
</protein>
<dbReference type="OrthoDB" id="6374674at2759"/>
<reference evidence="1 2" key="1">
    <citation type="submission" date="2018-04" db="EMBL/GenBank/DDBJ databases">
        <authorList>
            <person name="Zhang X."/>
            <person name="Yuan J."/>
            <person name="Li F."/>
            <person name="Xiang J."/>
        </authorList>
    </citation>
    <scope>NUCLEOTIDE SEQUENCE [LARGE SCALE GENOMIC DNA]</scope>
    <source>
        <tissue evidence="1">Muscle</tissue>
    </source>
</reference>
<keyword evidence="2" id="KW-1185">Reference proteome</keyword>
<dbReference type="EMBL" id="QCYY01001401">
    <property type="protein sequence ID" value="ROT78303.1"/>
    <property type="molecule type" value="Genomic_DNA"/>
</dbReference>
<sequence>MSLDHVGIPLPPSPSLLTAGSTTLLDPRPSDTLLQELRAQLSAFTSQHLRESANASRALRELLSGREGLDAEVGRMGVAAGGHRGHRGRRQIVTPDLGALQSGYTSPGEDDMPIVLVPEESAAECVSNNQLSSFGFLGFVLNVVNAVINVAITETATNDNPPVMAVAGRRVQRLKMMRTALSSHLRNEVLFEEDPACMALEFCDAAGKLGRVSRLAGMMAQVAGVAAANMLQNFQGVNPDYLIKASEAGAEGENCALVYSACYLLEEEDFGRTV</sequence>